<accession>D1YX21</accession>
<proteinExistence type="predicted"/>
<dbReference type="Gene3D" id="1.20.1270.90">
    <property type="entry name" value="AF1782-like"/>
    <property type="match status" value="1"/>
</dbReference>
<dbReference type="EMBL" id="AP011532">
    <property type="protein sequence ID" value="BAI60993.1"/>
    <property type="molecule type" value="Genomic_DNA"/>
</dbReference>
<reference evidence="3" key="3">
    <citation type="journal article" date="2011" name="PLoS ONE">
        <title>Genome sequence of a mesophilic hydrogenotrophic methanogen Methanocella paludicola, the first cultivated representative of the order Methanocellales.</title>
        <authorList>
            <person name="Sakai S."/>
            <person name="Takaki Y."/>
            <person name="Shimamura S."/>
            <person name="Sekine M."/>
            <person name="Tajima T."/>
            <person name="Kosugi H."/>
            <person name="Ichikawa N."/>
            <person name="Tasumi E."/>
            <person name="Hiraki A.T."/>
            <person name="Shimizu A."/>
            <person name="Kato Y."/>
            <person name="Nishiko R."/>
            <person name="Mori K."/>
            <person name="Fujita N."/>
            <person name="Imachi H."/>
            <person name="Takai K."/>
        </authorList>
    </citation>
    <scope>NUCLEOTIDE SEQUENCE [LARGE SCALE GENOMIC DNA]</scope>
    <source>
        <strain evidence="3">DSM 17711 / JCM 13418 / NBRC 101707 / SANAE</strain>
    </source>
</reference>
<evidence type="ECO:0000313" key="2">
    <source>
        <dbReference type="EMBL" id="BAI60993.1"/>
    </source>
</evidence>
<reference evidence="2 3" key="2">
    <citation type="journal article" date="2008" name="Int. J. Syst. Evol. Microbiol.">
        <title>Methanocella paludicola gen. nov., sp. nov., a methane-producing archaeon, the first isolate of the lineage 'Rice Cluster I', and proposal of the new archaeal order Methanocellales ord. nov.</title>
        <authorList>
            <person name="Sakai S."/>
            <person name="Imachi H."/>
            <person name="Hanada S."/>
            <person name="Ohashi A."/>
            <person name="Harada H."/>
            <person name="Kamagata Y."/>
        </authorList>
    </citation>
    <scope>NUCLEOTIDE SEQUENCE [LARGE SCALE GENOMIC DNA]</scope>
    <source>
        <strain evidence="3">DSM 17711 / JCM 13418 / NBRC 101707 / SANAE</strain>
    </source>
</reference>
<evidence type="ECO:0000259" key="1">
    <source>
        <dbReference type="Pfam" id="PF04010"/>
    </source>
</evidence>
<gene>
    <name evidence="2" type="ordered locus">MCP_0921</name>
</gene>
<dbReference type="InterPro" id="IPR023140">
    <property type="entry name" value="DUF357"/>
</dbReference>
<dbReference type="AlphaFoldDB" id="D1YX21"/>
<dbReference type="Pfam" id="PF04010">
    <property type="entry name" value="DUF357"/>
    <property type="match status" value="1"/>
</dbReference>
<name>D1YX21_METPS</name>
<dbReference type="InterPro" id="IPR036809">
    <property type="entry name" value="AF1782-like_sf"/>
</dbReference>
<feature type="domain" description="DUF357" evidence="1">
    <location>
        <begin position="13"/>
        <end position="85"/>
    </location>
</feature>
<dbReference type="KEGG" id="mpd:MCP_0921"/>
<keyword evidence="3" id="KW-1185">Reference proteome</keyword>
<dbReference type="SUPFAM" id="SSF158372">
    <property type="entry name" value="AF1782-like"/>
    <property type="match status" value="1"/>
</dbReference>
<organism evidence="2 3">
    <name type="scientific">Methanocella paludicola (strain DSM 17711 / JCM 13418 / NBRC 101707 / SANAE)</name>
    <dbReference type="NCBI Taxonomy" id="304371"/>
    <lineage>
        <taxon>Archaea</taxon>
        <taxon>Methanobacteriati</taxon>
        <taxon>Methanobacteriota</taxon>
        <taxon>Stenosarchaea group</taxon>
        <taxon>Methanomicrobia</taxon>
        <taxon>Methanocellales</taxon>
        <taxon>Methanocellaceae</taxon>
        <taxon>Methanocella</taxon>
    </lineage>
</organism>
<sequence>MSLAADLVEKTDRYQRLLREALDDAKKVPGMDPMLDNIANDFYNMAESYYKDGSHFLSSGDRVNALVCFSYGHAWLDAGVRLGIFTVTKKDLFAA</sequence>
<evidence type="ECO:0000313" key="3">
    <source>
        <dbReference type="Proteomes" id="UP000001882"/>
    </source>
</evidence>
<reference evidence="2 3" key="1">
    <citation type="journal article" date="2007" name="Appl. Environ. Microbiol.">
        <title>Isolation of key methanogens for global methane emission from rice paddy fields: a novel isolate affiliated with the clone cluster rice cluster I.</title>
        <authorList>
            <person name="Sakai S."/>
            <person name="Imachi H."/>
            <person name="Sekiguchi Y."/>
            <person name="Ohashi A."/>
            <person name="Harada H."/>
            <person name="Kamagata Y."/>
        </authorList>
    </citation>
    <scope>NUCLEOTIDE SEQUENCE [LARGE SCALE GENOMIC DNA]</scope>
    <source>
        <strain evidence="3">DSM 17711 / JCM 13418 / NBRC 101707 / SANAE</strain>
    </source>
</reference>
<dbReference type="Proteomes" id="UP000001882">
    <property type="component" value="Chromosome"/>
</dbReference>
<dbReference type="eggNOG" id="arCOG01224">
    <property type="taxonomic scope" value="Archaea"/>
</dbReference>
<dbReference type="STRING" id="304371.MCP_0921"/>
<dbReference type="InParanoid" id="D1YX21"/>
<protein>
    <recommendedName>
        <fullName evidence="1">DUF357 domain-containing protein</fullName>
    </recommendedName>
</protein>